<reference evidence="3" key="1">
    <citation type="submission" date="2016-10" db="EMBL/GenBank/DDBJ databases">
        <authorList>
            <person name="Varghese N."/>
            <person name="Submissions S."/>
        </authorList>
    </citation>
    <scope>NUCLEOTIDE SEQUENCE [LARGE SCALE GENOMIC DNA]</scope>
    <source>
        <strain evidence="3">DSM 8415</strain>
    </source>
</reference>
<evidence type="ECO:0000313" key="2">
    <source>
        <dbReference type="EMBL" id="SDC43036.1"/>
    </source>
</evidence>
<accession>A0A1G6LK94</accession>
<proteinExistence type="predicted"/>
<dbReference type="Gene3D" id="2.60.120.10">
    <property type="entry name" value="Jelly Rolls"/>
    <property type="match status" value="2"/>
</dbReference>
<dbReference type="PANTHER" id="PTHR39193:SF1">
    <property type="entry name" value="5-DEOXY-GLUCURONATE ISOMERASE"/>
    <property type="match status" value="1"/>
</dbReference>
<keyword evidence="1 2" id="KW-0413">Isomerase</keyword>
<dbReference type="SUPFAM" id="SSF51182">
    <property type="entry name" value="RmlC-like cupins"/>
    <property type="match status" value="1"/>
</dbReference>
<evidence type="ECO:0000256" key="1">
    <source>
        <dbReference type="ARBA" id="ARBA00023235"/>
    </source>
</evidence>
<dbReference type="NCBIfam" id="TIGR04378">
    <property type="entry name" value="myo_inos_iolB"/>
    <property type="match status" value="1"/>
</dbReference>
<dbReference type="OrthoDB" id="6121073at2"/>
<dbReference type="RefSeq" id="WP_092128358.1">
    <property type="nucleotide sequence ID" value="NZ_FMYU01000005.1"/>
</dbReference>
<dbReference type="InterPro" id="IPR011051">
    <property type="entry name" value="RmlC_Cupin_sf"/>
</dbReference>
<gene>
    <name evidence="2" type="ORF">SAMN05660835_00823</name>
</gene>
<organism evidence="2 3">
    <name type="scientific">Desulfurella multipotens</name>
    <dbReference type="NCBI Taxonomy" id="79269"/>
    <lineage>
        <taxon>Bacteria</taxon>
        <taxon>Pseudomonadati</taxon>
        <taxon>Campylobacterota</taxon>
        <taxon>Desulfurellia</taxon>
        <taxon>Desulfurellales</taxon>
        <taxon>Desulfurellaceae</taxon>
        <taxon>Desulfurella</taxon>
    </lineage>
</organism>
<sequence length="247" mass="28655">MQLKVRQAYASDGPVKNIWLSHLNFSKQIEIFETNFEVAIVLLSGELSVFFEKEFILNRKNVFEEKASAIYIPRNTRVLLNPKSLCEVAICKTKIDKDSKFSVIYPDQIKEHIRGSLGYRRKVFDILDEDSPSVKLVLGETINFKGEWSSFPPHKHDQNSNSEVKMEEVYLFKLNPSDGFGMQRIYTEDKSLDKCVVVENNDIVLIPKGYHPVCSMPGYELYYLWVLVGDSKKLMPNTQSKYRWLLK</sequence>
<dbReference type="Proteomes" id="UP000199411">
    <property type="component" value="Unassembled WGS sequence"/>
</dbReference>
<dbReference type="InterPro" id="IPR021120">
    <property type="entry name" value="KduI/IolB_isomerase"/>
</dbReference>
<dbReference type="EMBL" id="FMYU01000005">
    <property type="protein sequence ID" value="SDC43036.1"/>
    <property type="molecule type" value="Genomic_DNA"/>
</dbReference>
<dbReference type="AlphaFoldDB" id="A0A1G6LK94"/>
<keyword evidence="3" id="KW-1185">Reference proteome</keyword>
<dbReference type="InterPro" id="IPR024203">
    <property type="entry name" value="Deoxy-glucuronate_isom_IolB"/>
</dbReference>
<dbReference type="GO" id="GO:0008880">
    <property type="term" value="F:glucuronate isomerase activity"/>
    <property type="evidence" value="ECO:0007669"/>
    <property type="project" value="InterPro"/>
</dbReference>
<dbReference type="PANTHER" id="PTHR39193">
    <property type="entry name" value="5-DEOXY-GLUCURONATE ISOMERASE"/>
    <property type="match status" value="1"/>
</dbReference>
<dbReference type="GO" id="GO:0019310">
    <property type="term" value="P:inositol catabolic process"/>
    <property type="evidence" value="ECO:0007669"/>
    <property type="project" value="InterPro"/>
</dbReference>
<dbReference type="PIRSF" id="PIRSF036628">
    <property type="entry name" value="IolB"/>
    <property type="match status" value="1"/>
</dbReference>
<name>A0A1G6LK94_9BACT</name>
<dbReference type="Pfam" id="PF04962">
    <property type="entry name" value="KduI"/>
    <property type="match status" value="1"/>
</dbReference>
<evidence type="ECO:0000313" key="3">
    <source>
        <dbReference type="Proteomes" id="UP000199411"/>
    </source>
</evidence>
<protein>
    <submittedName>
        <fullName evidence="2">5-deoxyglucuronate isomerase</fullName>
    </submittedName>
</protein>
<dbReference type="InterPro" id="IPR014710">
    <property type="entry name" value="RmlC-like_jellyroll"/>
</dbReference>